<reference evidence="2 3" key="1">
    <citation type="submission" date="2018-11" db="EMBL/GenBank/DDBJ databases">
        <title>Genome sequence of Apiotrichum porosum DSM 27194.</title>
        <authorList>
            <person name="Aliyu H."/>
            <person name="Gorte O."/>
            <person name="Ochsenreither K."/>
        </authorList>
    </citation>
    <scope>NUCLEOTIDE SEQUENCE [LARGE SCALE GENOMIC DNA]</scope>
    <source>
        <strain evidence="2 3">DSM 27194</strain>
    </source>
</reference>
<comment type="caution">
    <text evidence="2">The sequence shown here is derived from an EMBL/GenBank/DDBJ whole genome shotgun (WGS) entry which is preliminary data.</text>
</comment>
<evidence type="ECO:0008006" key="4">
    <source>
        <dbReference type="Google" id="ProtNLM"/>
    </source>
</evidence>
<organism evidence="2 3">
    <name type="scientific">Apiotrichum porosum</name>
    <dbReference type="NCBI Taxonomy" id="105984"/>
    <lineage>
        <taxon>Eukaryota</taxon>
        <taxon>Fungi</taxon>
        <taxon>Dikarya</taxon>
        <taxon>Basidiomycota</taxon>
        <taxon>Agaricomycotina</taxon>
        <taxon>Tremellomycetes</taxon>
        <taxon>Trichosporonales</taxon>
        <taxon>Trichosporonaceae</taxon>
        <taxon>Apiotrichum</taxon>
    </lineage>
</organism>
<feature type="compositionally biased region" description="Acidic residues" evidence="1">
    <location>
        <begin position="83"/>
        <end position="93"/>
    </location>
</feature>
<proteinExistence type="predicted"/>
<evidence type="ECO:0000313" key="3">
    <source>
        <dbReference type="Proteomes" id="UP000279236"/>
    </source>
</evidence>
<dbReference type="Proteomes" id="UP000279236">
    <property type="component" value="Unassembled WGS sequence"/>
</dbReference>
<accession>A0A427XD15</accession>
<feature type="region of interest" description="Disordered" evidence="1">
    <location>
        <begin position="79"/>
        <end position="108"/>
    </location>
</feature>
<evidence type="ECO:0000256" key="1">
    <source>
        <dbReference type="SAM" id="MobiDB-lite"/>
    </source>
</evidence>
<protein>
    <recommendedName>
        <fullName evidence="4">BTB domain-containing protein</fullName>
    </recommendedName>
</protein>
<keyword evidence="3" id="KW-1185">Reference proteome</keyword>
<dbReference type="GeneID" id="39589856"/>
<name>A0A427XD15_9TREE</name>
<dbReference type="AlphaFoldDB" id="A0A427XD15"/>
<dbReference type="EMBL" id="RSCE01000021">
    <property type="protein sequence ID" value="RSH76736.1"/>
    <property type="molecule type" value="Genomic_DNA"/>
</dbReference>
<evidence type="ECO:0000313" key="2">
    <source>
        <dbReference type="EMBL" id="RSH76736.1"/>
    </source>
</evidence>
<dbReference type="OrthoDB" id="10473444at2759"/>
<sequence length="367" mass="39752">MVPYRVAALRVQLKTLLCDESIPWQDALSTAHIKLRLAYPNLTNDTLEALLGGPSREAVVTTVRKFVLDSRCDARVLPVDDLPLPDDDVDDPSDPGSSSRSWSPAPTLTLNQPPQVVVFTPLPVAASPISLHPEFNGEGDVVIVCTQDDQRVGFRVQGSLLRMASPILANLLSSARVTTPRILSVDDNLHDLHAFLRLLRLGSSSSSSGVPPPFNPTVVQCAGAHRLALKYNGWYARAVLDFHVELRAASIVDTVGPHAHKDHVYTLLVLAHDLHSSFLWAEVCDRLQVKKWWHDILNPWKMNDEDAAALGNSVFSLISILASVSSRSGLYSDLHELCVLYSDEGDVSVAAAGRSSGGATAMCSCGS</sequence>
<feature type="compositionally biased region" description="Low complexity" evidence="1">
    <location>
        <begin position="94"/>
        <end position="104"/>
    </location>
</feature>
<dbReference type="RefSeq" id="XP_028471883.1">
    <property type="nucleotide sequence ID" value="XM_028620841.1"/>
</dbReference>
<gene>
    <name evidence="2" type="ORF">EHS24_005313</name>
</gene>